<evidence type="ECO:0000313" key="4">
    <source>
        <dbReference type="Proteomes" id="UP001321498"/>
    </source>
</evidence>
<comment type="similarity">
    <text evidence="1">Belongs to the glycosyl hydrolase 13 family. Sucrose phosphorylase subfamily.</text>
</comment>
<evidence type="ECO:0000313" key="3">
    <source>
        <dbReference type="EMBL" id="BDZ45698.1"/>
    </source>
</evidence>
<feature type="domain" description="Sucrose phosphorylase C-terminal" evidence="2">
    <location>
        <begin position="148"/>
        <end position="182"/>
    </location>
</feature>
<dbReference type="Proteomes" id="UP001321498">
    <property type="component" value="Chromosome"/>
</dbReference>
<dbReference type="PANTHER" id="PTHR38784:SF1">
    <property type="entry name" value="SUCROSE PHOSPHORYLASE"/>
    <property type="match status" value="1"/>
</dbReference>
<dbReference type="SUPFAM" id="SSF51445">
    <property type="entry name" value="(Trans)glycosidases"/>
    <property type="match status" value="1"/>
</dbReference>
<dbReference type="Pfam" id="PF09244">
    <property type="entry name" value="Suc_Porlyase_C"/>
    <property type="match status" value="1"/>
</dbReference>
<evidence type="ECO:0000259" key="2">
    <source>
        <dbReference type="Pfam" id="PF09244"/>
    </source>
</evidence>
<protein>
    <recommendedName>
        <fullName evidence="2">Sucrose phosphorylase C-terminal domain-containing protein</fullName>
    </recommendedName>
</protein>
<sequence length="207" mass="22035">MLDTHDGIGVIDAGPSAHREGLISFEEMRDIFERAAVATRGHSALASVLPAWTALPHQINATFFSTLGADPTAYLLCRAVQLFVPGTPQIYYVGLLAGLDDTDLYARTANGRDVNRHFYSPDEIAEALAAEVPRAILALVRLRATHAAFDGDFSWEAGGDSLRLAWRTAGASAVLEARVTRGDVGFVLEVSGPDGPVRFDGVTALAG</sequence>
<dbReference type="Gene3D" id="3.20.20.80">
    <property type="entry name" value="Glycosidases"/>
    <property type="match status" value="1"/>
</dbReference>
<reference evidence="4" key="1">
    <citation type="journal article" date="2019" name="Int. J. Syst. Evol. Microbiol.">
        <title>The Global Catalogue of Microorganisms (GCM) 10K type strain sequencing project: providing services to taxonomists for standard genome sequencing and annotation.</title>
        <authorList>
            <consortium name="The Broad Institute Genomics Platform"/>
            <consortium name="The Broad Institute Genome Sequencing Center for Infectious Disease"/>
            <person name="Wu L."/>
            <person name="Ma J."/>
        </authorList>
    </citation>
    <scope>NUCLEOTIDE SEQUENCE [LARGE SCALE GENOMIC DNA]</scope>
    <source>
        <strain evidence="4">NBRC 108725</strain>
    </source>
</reference>
<dbReference type="InterPro" id="IPR017853">
    <property type="entry name" value="GH"/>
</dbReference>
<dbReference type="PANTHER" id="PTHR38784">
    <property type="entry name" value="SUCROSE PHOSPHORYLASE"/>
    <property type="match status" value="1"/>
</dbReference>
<keyword evidence="4" id="KW-1185">Reference proteome</keyword>
<dbReference type="EMBL" id="AP027731">
    <property type="protein sequence ID" value="BDZ45698.1"/>
    <property type="molecule type" value="Genomic_DNA"/>
</dbReference>
<name>A0ABM8GBU1_9MICO</name>
<evidence type="ECO:0000256" key="1">
    <source>
        <dbReference type="ARBA" id="ARBA00008452"/>
    </source>
</evidence>
<proteinExistence type="inferred from homology"/>
<gene>
    <name evidence="3" type="ORF">GCM10025866_16070</name>
</gene>
<organism evidence="3 4">
    <name type="scientific">Naasia aerilata</name>
    <dbReference type="NCBI Taxonomy" id="1162966"/>
    <lineage>
        <taxon>Bacteria</taxon>
        <taxon>Bacillati</taxon>
        <taxon>Actinomycetota</taxon>
        <taxon>Actinomycetes</taxon>
        <taxon>Micrococcales</taxon>
        <taxon>Microbacteriaceae</taxon>
        <taxon>Naasia</taxon>
    </lineage>
</organism>
<accession>A0ABM8GBU1</accession>
<dbReference type="InterPro" id="IPR015325">
    <property type="entry name" value="Suc_Porlyase_C"/>
</dbReference>